<keyword evidence="7" id="KW-1133">Transmembrane helix</keyword>
<keyword evidence="10 13" id="KW-0503">Monooxygenase</keyword>
<keyword evidence="9 12" id="KW-0408">Iron</keyword>
<dbReference type="VEuPathDB" id="FungiDB:CCM_02084"/>
<evidence type="ECO:0000256" key="13">
    <source>
        <dbReference type="RuleBase" id="RU000461"/>
    </source>
</evidence>
<comment type="subcellular location">
    <subcellularLocation>
        <location evidence="2">Membrane</location>
        <topology evidence="2">Single-pass membrane protein</topology>
    </subcellularLocation>
</comment>
<keyword evidence="4 12" id="KW-0349">Heme</keyword>
<comment type="similarity">
    <text evidence="3 13">Belongs to the cytochrome P450 family.</text>
</comment>
<dbReference type="STRING" id="983644.G3JCK3"/>
<gene>
    <name evidence="14" type="ORF">CCM_02084</name>
</gene>
<keyword evidence="8 13" id="KW-0560">Oxidoreductase</keyword>
<dbReference type="EMBL" id="JH126400">
    <property type="protein sequence ID" value="EGX93815.1"/>
    <property type="molecule type" value="Genomic_DNA"/>
</dbReference>
<dbReference type="HOGENOM" id="CLU_001570_27_0_1"/>
<dbReference type="InterPro" id="IPR036396">
    <property type="entry name" value="Cyt_P450_sf"/>
</dbReference>
<dbReference type="KEGG" id="cmt:CCM_02084"/>
<keyword evidence="11" id="KW-0472">Membrane</keyword>
<evidence type="ECO:0000313" key="14">
    <source>
        <dbReference type="EMBL" id="EGX93815.1"/>
    </source>
</evidence>
<evidence type="ECO:0000256" key="5">
    <source>
        <dbReference type="ARBA" id="ARBA00022692"/>
    </source>
</evidence>
<keyword evidence="5" id="KW-0812">Transmembrane</keyword>
<evidence type="ECO:0000256" key="2">
    <source>
        <dbReference type="ARBA" id="ARBA00004167"/>
    </source>
</evidence>
<evidence type="ECO:0000256" key="10">
    <source>
        <dbReference type="ARBA" id="ARBA00023033"/>
    </source>
</evidence>
<dbReference type="GO" id="GO:0005506">
    <property type="term" value="F:iron ion binding"/>
    <property type="evidence" value="ECO:0007669"/>
    <property type="project" value="InterPro"/>
</dbReference>
<dbReference type="PRINTS" id="PR00464">
    <property type="entry name" value="EP450II"/>
</dbReference>
<dbReference type="Pfam" id="PF00067">
    <property type="entry name" value="p450"/>
    <property type="match status" value="1"/>
</dbReference>
<dbReference type="GO" id="GO:0016712">
    <property type="term" value="F:oxidoreductase activity, acting on paired donors, with incorporation or reduction of molecular oxygen, reduced flavin or flavoprotein as one donor, and incorporation of one atom of oxygen"/>
    <property type="evidence" value="ECO:0007669"/>
    <property type="project" value="InterPro"/>
</dbReference>
<dbReference type="InterPro" id="IPR017972">
    <property type="entry name" value="Cyt_P450_CS"/>
</dbReference>
<dbReference type="PRINTS" id="PR00385">
    <property type="entry name" value="P450"/>
</dbReference>
<dbReference type="InParanoid" id="G3JCK3"/>
<sequence>MAVLSVISLPALLVSLAVAFTLIRLIEHIRFRSKKARLGCQSAVSGFGGDRAGLHLMRAGLKAQREKKVPDWMRAEFARLSAREGRPVGTFEMSAPLFRRVLFTAEPENIKAILATSFKDFSLGDNRIGNFKPLLGDGIFASDGKKWEHSRAMLRPQFVRSQVSDITLEETHVQNLLSVLDAQRDPATGWSSAVDLSPLFFRLTLDSATEFLFGESVNSQLRREGEATTDAAAFATSFDASQNQLAVAGRYGNNYWLGHTRAFRSDVRVCHEFIDYFVQKAIAGRRGAGDKAEDAERYVFLEAIARETEDPVELRSQLINILLAGRDTTASTLGWFFYTLGQPRYQAIYNRLRGTILDEFGTYRDPKPITFEGLKNSTYLQWCVNEVLRLYPIVPMNGRSAVRDTVLPLGGGRDGRSPILVKKGQDVGYSVHVMHHRTDLWGDDADEFRPERWEKRKPGWDYLPFNGGPRICIGQQFALTEITYVVVRLLQRFDALDGSALPAESHGLGLTNCPGEGVPLKLHFADVTVSPFTVGTRQRRPEYVLWRVSWNEDGRIDISEQKGDQAHIWLSTSELHTAYLLPPTATGFTPRHTELGLTRSCASAKKDALEIWRDLTVLEGLLEKVLMVAWHAMMEEELEI</sequence>
<dbReference type="InterPro" id="IPR002402">
    <property type="entry name" value="Cyt_P450_E_grp-II"/>
</dbReference>
<dbReference type="eggNOG" id="KOG0157">
    <property type="taxonomic scope" value="Eukaryota"/>
</dbReference>
<evidence type="ECO:0000256" key="11">
    <source>
        <dbReference type="ARBA" id="ARBA00023136"/>
    </source>
</evidence>
<dbReference type="PANTHER" id="PTHR24287">
    <property type="entry name" value="P450, PUTATIVE (EUROFUNG)-RELATED"/>
    <property type="match status" value="1"/>
</dbReference>
<protein>
    <submittedName>
        <fullName evidence="14">Cytochrome P450 family protein, putative</fullName>
    </submittedName>
</protein>
<evidence type="ECO:0000256" key="7">
    <source>
        <dbReference type="ARBA" id="ARBA00022989"/>
    </source>
</evidence>
<evidence type="ECO:0000313" key="15">
    <source>
        <dbReference type="Proteomes" id="UP000001610"/>
    </source>
</evidence>
<dbReference type="OrthoDB" id="1470350at2759"/>
<comment type="cofactor">
    <cofactor evidence="1 12">
        <name>heme</name>
        <dbReference type="ChEBI" id="CHEBI:30413"/>
    </cofactor>
</comment>
<dbReference type="InterPro" id="IPR047146">
    <property type="entry name" value="Cyt_P450_E_CYP52_fungi"/>
</dbReference>
<dbReference type="PANTHER" id="PTHR24287:SF1">
    <property type="entry name" value="P450, PUTATIVE (EUROFUNG)-RELATED"/>
    <property type="match status" value="1"/>
</dbReference>
<keyword evidence="6 12" id="KW-0479">Metal-binding</keyword>
<dbReference type="Proteomes" id="UP000001610">
    <property type="component" value="Unassembled WGS sequence"/>
</dbReference>
<evidence type="ECO:0000256" key="8">
    <source>
        <dbReference type="ARBA" id="ARBA00023002"/>
    </source>
</evidence>
<dbReference type="CDD" id="cd11063">
    <property type="entry name" value="CYP52"/>
    <property type="match status" value="1"/>
</dbReference>
<dbReference type="GO" id="GO:0020037">
    <property type="term" value="F:heme binding"/>
    <property type="evidence" value="ECO:0007669"/>
    <property type="project" value="InterPro"/>
</dbReference>
<dbReference type="InterPro" id="IPR002974">
    <property type="entry name" value="Cyt_P450_E_CYP52_ascomycetes"/>
</dbReference>
<evidence type="ECO:0000256" key="12">
    <source>
        <dbReference type="PIRSR" id="PIRSR602402-1"/>
    </source>
</evidence>
<dbReference type="GO" id="GO:0016020">
    <property type="term" value="C:membrane"/>
    <property type="evidence" value="ECO:0007669"/>
    <property type="project" value="UniProtKB-SubCell"/>
</dbReference>
<dbReference type="RefSeq" id="XP_006667301.1">
    <property type="nucleotide sequence ID" value="XM_006667238.1"/>
</dbReference>
<evidence type="ECO:0000256" key="6">
    <source>
        <dbReference type="ARBA" id="ARBA00022723"/>
    </source>
</evidence>
<dbReference type="PRINTS" id="PR01239">
    <property type="entry name" value="EP450IICYP52"/>
</dbReference>
<name>G3JCK3_CORMM</name>
<evidence type="ECO:0000256" key="4">
    <source>
        <dbReference type="ARBA" id="ARBA00022617"/>
    </source>
</evidence>
<reference evidence="14 15" key="1">
    <citation type="journal article" date="2011" name="Genome Biol.">
        <title>Genome sequence of the insect pathogenic fungus Cordyceps militaris, a valued traditional Chinese medicine.</title>
        <authorList>
            <person name="Zheng P."/>
            <person name="Xia Y."/>
            <person name="Xiao G."/>
            <person name="Xiong C."/>
            <person name="Hu X."/>
            <person name="Zhang S."/>
            <person name="Zheng H."/>
            <person name="Huang Y."/>
            <person name="Zhou Y."/>
            <person name="Wang S."/>
            <person name="Zhao G.P."/>
            <person name="Liu X."/>
            <person name="St Leger R.J."/>
            <person name="Wang C."/>
        </authorList>
    </citation>
    <scope>NUCLEOTIDE SEQUENCE [LARGE SCALE GENOMIC DNA]</scope>
    <source>
        <strain evidence="14 15">CM01</strain>
    </source>
</reference>
<dbReference type="OMA" id="VPEHYEH"/>
<feature type="binding site" description="axial binding residue" evidence="12">
    <location>
        <position position="472"/>
    </location>
    <ligand>
        <name>heme</name>
        <dbReference type="ChEBI" id="CHEBI:30413"/>
    </ligand>
    <ligandPart>
        <name>Fe</name>
        <dbReference type="ChEBI" id="CHEBI:18248"/>
    </ligandPart>
</feature>
<dbReference type="Gene3D" id="1.10.630.10">
    <property type="entry name" value="Cytochrome P450"/>
    <property type="match status" value="1"/>
</dbReference>
<dbReference type="InterPro" id="IPR001128">
    <property type="entry name" value="Cyt_P450"/>
</dbReference>
<accession>G3JCK3</accession>
<dbReference type="PROSITE" id="PS00086">
    <property type="entry name" value="CYTOCHROME_P450"/>
    <property type="match status" value="1"/>
</dbReference>
<dbReference type="SUPFAM" id="SSF48264">
    <property type="entry name" value="Cytochrome P450"/>
    <property type="match status" value="1"/>
</dbReference>
<evidence type="ECO:0000256" key="3">
    <source>
        <dbReference type="ARBA" id="ARBA00010617"/>
    </source>
</evidence>
<keyword evidence="15" id="KW-1185">Reference proteome</keyword>
<organism evidence="14 15">
    <name type="scientific">Cordyceps militaris (strain CM01)</name>
    <name type="common">Caterpillar fungus</name>
    <dbReference type="NCBI Taxonomy" id="983644"/>
    <lineage>
        <taxon>Eukaryota</taxon>
        <taxon>Fungi</taxon>
        <taxon>Dikarya</taxon>
        <taxon>Ascomycota</taxon>
        <taxon>Pezizomycotina</taxon>
        <taxon>Sordariomycetes</taxon>
        <taxon>Hypocreomycetidae</taxon>
        <taxon>Hypocreales</taxon>
        <taxon>Cordycipitaceae</taxon>
        <taxon>Cordyceps</taxon>
    </lineage>
</organism>
<proteinExistence type="inferred from homology"/>
<dbReference type="GeneID" id="18164113"/>
<evidence type="ECO:0000256" key="1">
    <source>
        <dbReference type="ARBA" id="ARBA00001971"/>
    </source>
</evidence>
<dbReference type="AlphaFoldDB" id="G3JCK3"/>
<evidence type="ECO:0000256" key="9">
    <source>
        <dbReference type="ARBA" id="ARBA00023004"/>
    </source>
</evidence>